<dbReference type="CDD" id="cd00754">
    <property type="entry name" value="Ubl_MoaD"/>
    <property type="match status" value="1"/>
</dbReference>
<sequence>MSQTIQIKAFGMIAEKIGSSDLSLDNPGTLKELRAQLESQFPDLVGVKFSFALNKKMQLADSEIPAGAEVALLPPFSGG</sequence>
<dbReference type="AlphaFoldDB" id="A0A4V3D2L6"/>
<keyword evidence="2" id="KW-1185">Reference proteome</keyword>
<dbReference type="SUPFAM" id="SSF54285">
    <property type="entry name" value="MoaD/ThiS"/>
    <property type="match status" value="1"/>
</dbReference>
<dbReference type="Proteomes" id="UP000294535">
    <property type="component" value="Unassembled WGS sequence"/>
</dbReference>
<name>A0A4V3D2L6_9BACT</name>
<dbReference type="InterPro" id="IPR012675">
    <property type="entry name" value="Beta-grasp_dom_sf"/>
</dbReference>
<organism evidence="1 2">
    <name type="scientific">Algoriphagus boseongensis</name>
    <dbReference type="NCBI Taxonomy" id="1442587"/>
    <lineage>
        <taxon>Bacteria</taxon>
        <taxon>Pseudomonadati</taxon>
        <taxon>Bacteroidota</taxon>
        <taxon>Cytophagia</taxon>
        <taxon>Cytophagales</taxon>
        <taxon>Cyclobacteriaceae</taxon>
        <taxon>Algoriphagus</taxon>
    </lineage>
</organism>
<accession>A0A4V3D2L6</accession>
<reference evidence="1 2" key="1">
    <citation type="submission" date="2019-03" db="EMBL/GenBank/DDBJ databases">
        <title>Genomic Encyclopedia of Type Strains, Phase III (KMG-III): the genomes of soil and plant-associated and newly described type strains.</title>
        <authorList>
            <person name="Whitman W."/>
        </authorList>
    </citation>
    <scope>NUCLEOTIDE SEQUENCE [LARGE SCALE GENOMIC DNA]</scope>
    <source>
        <strain evidence="1 2">CECT 8446</strain>
    </source>
</reference>
<dbReference type="InterPro" id="IPR016155">
    <property type="entry name" value="Mopterin_synth/thiamin_S_b"/>
</dbReference>
<dbReference type="InterPro" id="IPR003749">
    <property type="entry name" value="ThiS/MoaD-like"/>
</dbReference>
<dbReference type="OrthoDB" id="598356at2"/>
<evidence type="ECO:0000313" key="1">
    <source>
        <dbReference type="EMBL" id="TDQ19437.1"/>
    </source>
</evidence>
<gene>
    <name evidence="1" type="ORF">DFQ04_1258</name>
</gene>
<comment type="caution">
    <text evidence="1">The sequence shown here is derived from an EMBL/GenBank/DDBJ whole genome shotgun (WGS) entry which is preliminary data.</text>
</comment>
<dbReference type="EMBL" id="SNYF01000005">
    <property type="protein sequence ID" value="TDQ19437.1"/>
    <property type="molecule type" value="Genomic_DNA"/>
</dbReference>
<proteinExistence type="predicted"/>
<dbReference type="Gene3D" id="3.10.20.30">
    <property type="match status" value="1"/>
</dbReference>
<evidence type="ECO:0000313" key="2">
    <source>
        <dbReference type="Proteomes" id="UP000294535"/>
    </source>
</evidence>
<dbReference type="RefSeq" id="WP_133553741.1">
    <property type="nucleotide sequence ID" value="NZ_SNYF01000005.1"/>
</dbReference>
<protein>
    <submittedName>
        <fullName evidence="1">Molybdopterin synthase sulfur carrier subunit</fullName>
    </submittedName>
</protein>
<dbReference type="Pfam" id="PF02597">
    <property type="entry name" value="ThiS"/>
    <property type="match status" value="1"/>
</dbReference>